<reference evidence="1" key="2">
    <citation type="submission" date="2020-11" db="EMBL/GenBank/DDBJ databases">
        <authorList>
            <person name="McCartney M.A."/>
            <person name="Auch B."/>
            <person name="Kono T."/>
            <person name="Mallez S."/>
            <person name="Becker A."/>
            <person name="Gohl D.M."/>
            <person name="Silverstein K.A.T."/>
            <person name="Koren S."/>
            <person name="Bechman K.B."/>
            <person name="Herman A."/>
            <person name="Abrahante J.E."/>
            <person name="Garbe J."/>
        </authorList>
    </citation>
    <scope>NUCLEOTIDE SEQUENCE</scope>
    <source>
        <strain evidence="1">Duluth1</strain>
        <tissue evidence="1">Whole animal</tissue>
    </source>
</reference>
<sequence length="92" mass="10510">MSLQQTFFVVYKETPLVLIGKRLTTYVLPRYCLVFVGLKHRPEDVGMDGLFLVINRMVVDEATITAGPDAMFSISCKERILKHPATYSQMLR</sequence>
<protein>
    <submittedName>
        <fullName evidence="1">Uncharacterized protein</fullName>
    </submittedName>
</protein>
<organism evidence="1 2">
    <name type="scientific">Dreissena polymorpha</name>
    <name type="common">Zebra mussel</name>
    <name type="synonym">Mytilus polymorpha</name>
    <dbReference type="NCBI Taxonomy" id="45954"/>
    <lineage>
        <taxon>Eukaryota</taxon>
        <taxon>Metazoa</taxon>
        <taxon>Spiralia</taxon>
        <taxon>Lophotrochozoa</taxon>
        <taxon>Mollusca</taxon>
        <taxon>Bivalvia</taxon>
        <taxon>Autobranchia</taxon>
        <taxon>Heteroconchia</taxon>
        <taxon>Euheterodonta</taxon>
        <taxon>Imparidentia</taxon>
        <taxon>Neoheterodontei</taxon>
        <taxon>Myida</taxon>
        <taxon>Dreissenoidea</taxon>
        <taxon>Dreissenidae</taxon>
        <taxon>Dreissena</taxon>
    </lineage>
</organism>
<proteinExistence type="predicted"/>
<dbReference type="Proteomes" id="UP000828390">
    <property type="component" value="Unassembled WGS sequence"/>
</dbReference>
<comment type="caution">
    <text evidence="1">The sequence shown here is derived from an EMBL/GenBank/DDBJ whole genome shotgun (WGS) entry which is preliminary data.</text>
</comment>
<keyword evidence="2" id="KW-1185">Reference proteome</keyword>
<reference evidence="1" key="1">
    <citation type="journal article" date="2019" name="bioRxiv">
        <title>The Genome of the Zebra Mussel, Dreissena polymorpha: A Resource for Invasive Species Research.</title>
        <authorList>
            <person name="McCartney M.A."/>
            <person name="Auch B."/>
            <person name="Kono T."/>
            <person name="Mallez S."/>
            <person name="Zhang Y."/>
            <person name="Obille A."/>
            <person name="Becker A."/>
            <person name="Abrahante J.E."/>
            <person name="Garbe J."/>
            <person name="Badalamenti J.P."/>
            <person name="Herman A."/>
            <person name="Mangelson H."/>
            <person name="Liachko I."/>
            <person name="Sullivan S."/>
            <person name="Sone E.D."/>
            <person name="Koren S."/>
            <person name="Silverstein K.A.T."/>
            <person name="Beckman K.B."/>
            <person name="Gohl D.M."/>
        </authorList>
    </citation>
    <scope>NUCLEOTIDE SEQUENCE</scope>
    <source>
        <strain evidence="1">Duluth1</strain>
        <tissue evidence="1">Whole animal</tissue>
    </source>
</reference>
<gene>
    <name evidence="1" type="ORF">DPMN_065211</name>
</gene>
<evidence type="ECO:0000313" key="1">
    <source>
        <dbReference type="EMBL" id="KAH3722255.1"/>
    </source>
</evidence>
<name>A0A9D4HK46_DREPO</name>
<dbReference type="AlphaFoldDB" id="A0A9D4HK46"/>
<dbReference type="EMBL" id="JAIWYP010000013">
    <property type="protein sequence ID" value="KAH3722255.1"/>
    <property type="molecule type" value="Genomic_DNA"/>
</dbReference>
<evidence type="ECO:0000313" key="2">
    <source>
        <dbReference type="Proteomes" id="UP000828390"/>
    </source>
</evidence>
<accession>A0A9D4HK46</accession>